<dbReference type="InterPro" id="IPR007594">
    <property type="entry name" value="RFT1"/>
</dbReference>
<keyword evidence="5 10" id="KW-0256">Endoplasmic reticulum</keyword>
<accession>F9F4I0</accession>
<dbReference type="GO" id="GO:0006488">
    <property type="term" value="P:dolichol-linked oligosaccharide biosynthetic process"/>
    <property type="evidence" value="ECO:0007669"/>
    <property type="project" value="InterPro"/>
</dbReference>
<keyword evidence="7 10" id="KW-0472">Membrane</keyword>
<comment type="similarity">
    <text evidence="3 10">Belongs to the RFT1 family.</text>
</comment>
<dbReference type="STRING" id="660025.F9F4I0"/>
<dbReference type="PANTHER" id="PTHR13117">
    <property type="entry name" value="ENDOPLASMIC RETICULUM MULTISPAN TRANSMEMBRANE PROTEIN-RELATED"/>
    <property type="match status" value="1"/>
</dbReference>
<evidence type="ECO:0000256" key="3">
    <source>
        <dbReference type="ARBA" id="ARBA00010288"/>
    </source>
</evidence>
<dbReference type="GO" id="GO:0005789">
    <property type="term" value="C:endoplasmic reticulum membrane"/>
    <property type="evidence" value="ECO:0007669"/>
    <property type="project" value="UniProtKB-SubCell"/>
</dbReference>
<evidence type="ECO:0000256" key="5">
    <source>
        <dbReference type="ARBA" id="ARBA00022824"/>
    </source>
</evidence>
<dbReference type="OrthoDB" id="9979195at2759"/>
<evidence type="ECO:0000313" key="11">
    <source>
        <dbReference type="EMBL" id="EGU88167.1"/>
    </source>
</evidence>
<feature type="transmembrane region" description="Helical" evidence="10">
    <location>
        <begin position="409"/>
        <end position="426"/>
    </location>
</feature>
<feature type="transmembrane region" description="Helical" evidence="10">
    <location>
        <begin position="95"/>
        <end position="115"/>
    </location>
</feature>
<name>F9F4I0_FUSOF</name>
<comment type="caution">
    <text evidence="11">The sequence shown here is derived from an EMBL/GenBank/DDBJ whole genome shotgun (WGS) entry which is preliminary data.</text>
</comment>
<protein>
    <recommendedName>
        <fullName evidence="8 10">Man(5)GlcNAc(2)-PP-dolichol translocation protein RFT1</fullName>
    </recommendedName>
</protein>
<evidence type="ECO:0000256" key="10">
    <source>
        <dbReference type="RuleBase" id="RU365067"/>
    </source>
</evidence>
<feature type="transmembrane region" description="Helical" evidence="10">
    <location>
        <begin position="432"/>
        <end position="451"/>
    </location>
</feature>
<dbReference type="EMBL" id="AFQF01000478">
    <property type="protein sequence ID" value="EGU88167.1"/>
    <property type="molecule type" value="Genomic_DNA"/>
</dbReference>
<gene>
    <name evidence="11" type="ORF">FOXB_01305</name>
</gene>
<reference evidence="11" key="1">
    <citation type="journal article" date="2012" name="Mol. Plant Microbe Interact.">
        <title>A highly conserved effector in Fusarium oxysporum is required for full virulence on Arabidopsis.</title>
        <authorList>
            <person name="Thatcher L.F."/>
            <person name="Gardiner D.M."/>
            <person name="Kazan K."/>
            <person name="Manners J."/>
        </authorList>
    </citation>
    <scope>NUCLEOTIDE SEQUENCE [LARGE SCALE GENOMIC DNA]</scope>
    <source>
        <strain evidence="11">Fo5176</strain>
    </source>
</reference>
<evidence type="ECO:0000256" key="7">
    <source>
        <dbReference type="ARBA" id="ARBA00023136"/>
    </source>
</evidence>
<keyword evidence="10" id="KW-0813">Transport</keyword>
<comment type="subcellular location">
    <subcellularLocation>
        <location evidence="1 10">Endoplasmic reticulum membrane</location>
        <topology evidence="1 10">Multi-pass membrane protein</topology>
    </subcellularLocation>
</comment>
<organism evidence="11">
    <name type="scientific">Fusarium oxysporum (strain Fo5176)</name>
    <name type="common">Fusarium vascular wilt</name>
    <dbReference type="NCBI Taxonomy" id="660025"/>
    <lineage>
        <taxon>Eukaryota</taxon>
        <taxon>Fungi</taxon>
        <taxon>Dikarya</taxon>
        <taxon>Ascomycota</taxon>
        <taxon>Pezizomycotina</taxon>
        <taxon>Sordariomycetes</taxon>
        <taxon>Hypocreomycetidae</taxon>
        <taxon>Hypocreales</taxon>
        <taxon>Nectriaceae</taxon>
        <taxon>Fusarium</taxon>
        <taxon>Fusarium oxysporum species complex</taxon>
    </lineage>
</organism>
<evidence type="ECO:0000256" key="8">
    <source>
        <dbReference type="ARBA" id="ARBA00044793"/>
    </source>
</evidence>
<dbReference type="Pfam" id="PF04506">
    <property type="entry name" value="Rft-1"/>
    <property type="match status" value="1"/>
</dbReference>
<comment type="function">
    <text evidence="9 10">Intramembrane glycolipid transporter that operates in the biosynthetic pathway of dolichol-linked oligosaccharides, the glycan precursors employed in protein asparagine (N)-glycosylation. The sequential addition of sugars to dolichol pyrophosphate produces dolichol-linked oligosaccharides containing fourteen sugars, including two GlcNAcs, nine mannoses and three glucoses. Once assembled, the oligosaccharide is transferred from the lipid to nascent proteins by oligosaccharyltransferases. The assembly of dolichol-linked oligosaccharides begins on the cytosolic side of the endoplasmic reticulum membrane and finishes in its lumen. RFT1 could mediate the translocation of the cytosolically oriented intermediate DolPP-GlcNAc2Man5, produced by ALG11, into the ER lumen where dolichol-linked oligosaccharides assembly continues. However, the intramembrane lipid transporter activity could not be confirmed in vitro.</text>
</comment>
<feature type="transmembrane region" description="Helical" evidence="10">
    <location>
        <begin position="339"/>
        <end position="364"/>
    </location>
</feature>
<evidence type="ECO:0000256" key="6">
    <source>
        <dbReference type="ARBA" id="ARBA00022989"/>
    </source>
</evidence>
<comment type="pathway">
    <text evidence="2">Protein modification; protein glycosylation.</text>
</comment>
<keyword evidence="4 10" id="KW-0812">Transmembrane</keyword>
<evidence type="ECO:0000256" key="1">
    <source>
        <dbReference type="ARBA" id="ARBA00004477"/>
    </source>
</evidence>
<proteinExistence type="inferred from homology"/>
<dbReference type="PaxDb" id="5507-FOXG_10617P0"/>
<dbReference type="GO" id="GO:0034203">
    <property type="term" value="P:glycolipid translocation"/>
    <property type="evidence" value="ECO:0007669"/>
    <property type="project" value="TreeGrafter"/>
</dbReference>
<evidence type="ECO:0000256" key="9">
    <source>
        <dbReference type="ARBA" id="ARBA00045912"/>
    </source>
</evidence>
<feature type="transmembrane region" description="Helical" evidence="10">
    <location>
        <begin position="187"/>
        <end position="209"/>
    </location>
</feature>
<dbReference type="AlphaFoldDB" id="F9F4I0"/>
<comment type="caution">
    <text evidence="10">Lacks conserved residue(s) required for the propagation of feature annotation.</text>
</comment>
<keyword evidence="6 10" id="KW-1133">Transmembrane helix</keyword>
<feature type="transmembrane region" description="Helical" evidence="10">
    <location>
        <begin position="161"/>
        <end position="181"/>
    </location>
</feature>
<feature type="transmembrane region" description="Helical" evidence="10">
    <location>
        <begin position="376"/>
        <end position="397"/>
    </location>
</feature>
<feature type="transmembrane region" description="Helical" evidence="10">
    <location>
        <begin position="130"/>
        <end position="149"/>
    </location>
</feature>
<evidence type="ECO:0000256" key="2">
    <source>
        <dbReference type="ARBA" id="ARBA00004922"/>
    </source>
</evidence>
<sequence length="560" mass="61023">MSPSPEKESPPAPSMIKGASLLIILQLASRLITFIANQLLLRYLTAPLLGLSTQLEVYYLSVLFFARESLRVAIQRRDSGSQAKEESQAVVNLGYLAIGLGSFVSLGLGWIYLAYANEITLATPYLVESLYLYGFAATVELLSEPCFVLMQTRLQFGTRAAAESIATFLRCIVVFVSAVWASKHNDIGVLPFALGQITYGVSLLLVYLVSGYRLASSIGFSLLPKTIASKENRFWASMFDRSTIGLAGSMMAQSVVKHLLTQGDTFLISFLASASVQGAYALANNYGSLLARLLFQPVEESSRSYFSRLLSSVTPVKQGGKPVQEVTEAKQNLQTLLRLYILLTSIIISLGPFAAPPLLAIVAGKQWAGSGAGDVLAAYCFYIPFMGLNGLTESFVASVATEAEVHIQSVWMGAFSVIFATSAFLFMRIYPLGAIGLVLANIINMGCRIIWSGAFIKRFFKRHGTDFKIKSLIPESTLGVSIATAILLKQLKVVDNADQPIKSLVKIAGSAIPLLLLMYVYQIPKANFLKTTSNHRSLVLERHFILECLNSVRGRKAAKQ</sequence>
<dbReference type="PANTHER" id="PTHR13117:SF5">
    <property type="entry name" value="PROTEIN RFT1 HOMOLOG"/>
    <property type="match status" value="1"/>
</dbReference>
<evidence type="ECO:0000256" key="4">
    <source>
        <dbReference type="ARBA" id="ARBA00022692"/>
    </source>
</evidence>